<feature type="region of interest" description="Disordered" evidence="4">
    <location>
        <begin position="225"/>
        <end position="250"/>
    </location>
</feature>
<dbReference type="Pfam" id="PF12796">
    <property type="entry name" value="Ank_2"/>
    <property type="match status" value="1"/>
</dbReference>
<dbReference type="AlphaFoldDB" id="A0AAD3STE5"/>
<comment type="caution">
    <text evidence="5">The sequence shown here is derived from an EMBL/GenBank/DDBJ whole genome shotgun (WGS) entry which is preliminary data.</text>
</comment>
<proteinExistence type="predicted"/>
<feature type="repeat" description="ANK" evidence="3">
    <location>
        <begin position="77"/>
        <end position="109"/>
    </location>
</feature>
<evidence type="ECO:0000256" key="1">
    <source>
        <dbReference type="ARBA" id="ARBA00022737"/>
    </source>
</evidence>
<dbReference type="SUPFAM" id="SSF48403">
    <property type="entry name" value="Ankyrin repeat"/>
    <property type="match status" value="1"/>
</dbReference>
<accession>A0AAD3STE5</accession>
<dbReference type="Proteomes" id="UP001279734">
    <property type="component" value="Unassembled WGS sequence"/>
</dbReference>
<evidence type="ECO:0000313" key="5">
    <source>
        <dbReference type="EMBL" id="GMH17583.1"/>
    </source>
</evidence>
<reference evidence="5" key="1">
    <citation type="submission" date="2023-05" db="EMBL/GenBank/DDBJ databases">
        <title>Nepenthes gracilis genome sequencing.</title>
        <authorList>
            <person name="Fukushima K."/>
        </authorList>
    </citation>
    <scope>NUCLEOTIDE SEQUENCE</scope>
    <source>
        <strain evidence="5">SING2019-196</strain>
    </source>
</reference>
<dbReference type="PROSITE" id="PS50297">
    <property type="entry name" value="ANK_REP_REGION"/>
    <property type="match status" value="3"/>
</dbReference>
<protein>
    <submittedName>
        <fullName evidence="5">Uncharacterized protein</fullName>
    </submittedName>
</protein>
<keyword evidence="1" id="KW-0677">Repeat</keyword>
<feature type="repeat" description="ANK" evidence="3">
    <location>
        <begin position="111"/>
        <end position="143"/>
    </location>
</feature>
<feature type="repeat" description="ANK" evidence="3">
    <location>
        <begin position="43"/>
        <end position="75"/>
    </location>
</feature>
<evidence type="ECO:0000256" key="3">
    <source>
        <dbReference type="PROSITE-ProRule" id="PRU00023"/>
    </source>
</evidence>
<dbReference type="EMBL" id="BSYO01000018">
    <property type="protein sequence ID" value="GMH17583.1"/>
    <property type="molecule type" value="Genomic_DNA"/>
</dbReference>
<evidence type="ECO:0000256" key="4">
    <source>
        <dbReference type="SAM" id="MobiDB-lite"/>
    </source>
</evidence>
<dbReference type="Pfam" id="PF13606">
    <property type="entry name" value="Ank_3"/>
    <property type="match status" value="1"/>
</dbReference>
<dbReference type="Gene3D" id="1.25.40.20">
    <property type="entry name" value="Ankyrin repeat-containing domain"/>
    <property type="match status" value="1"/>
</dbReference>
<dbReference type="PANTHER" id="PTHR24186:SF37">
    <property type="entry name" value="PGG DOMAIN-CONTAINING PROTEIN"/>
    <property type="match status" value="1"/>
</dbReference>
<keyword evidence="6" id="KW-1185">Reference proteome</keyword>
<dbReference type="GO" id="GO:0005886">
    <property type="term" value="C:plasma membrane"/>
    <property type="evidence" value="ECO:0007669"/>
    <property type="project" value="TreeGrafter"/>
</dbReference>
<dbReference type="PANTHER" id="PTHR24186">
    <property type="entry name" value="PROTEIN PHOSPHATASE 1 REGULATORY SUBUNIT"/>
    <property type="match status" value="1"/>
</dbReference>
<sequence length="352" mass="37997">MEMQRQLYEAVVTGNVSTLNALIQQDPLILDRINANSVPDFFNSESPLHIAALLGHSDVARSLLSHRPELATELDALGRAPLHLASAKGRVSVVRELLRVDPSVCVLRSKDGKAPLHLAVMKGRIEAVRELVKASPESTRLSAGGDRAHDENYYNSEDEVGNTIFHLAVLLQRLEIIKYLISEVGIAANTLNKNGVTALDLIENSPQDLKTLEIRTFLIQSGAKRARDLNSPSATSIRQQNTPQSKPPRESWKAIVVSHDSHGLARLEGVLLITAAVAAATSFQAGVNVPPGDSDLAALWTYITVSLVSSLSVILLLGPPFSTPSASLWPLPGLDERGDMSSSSSRVSMITY</sequence>
<evidence type="ECO:0000313" key="6">
    <source>
        <dbReference type="Proteomes" id="UP001279734"/>
    </source>
</evidence>
<organism evidence="5 6">
    <name type="scientific">Nepenthes gracilis</name>
    <name type="common">Slender pitcher plant</name>
    <dbReference type="NCBI Taxonomy" id="150966"/>
    <lineage>
        <taxon>Eukaryota</taxon>
        <taxon>Viridiplantae</taxon>
        <taxon>Streptophyta</taxon>
        <taxon>Embryophyta</taxon>
        <taxon>Tracheophyta</taxon>
        <taxon>Spermatophyta</taxon>
        <taxon>Magnoliopsida</taxon>
        <taxon>eudicotyledons</taxon>
        <taxon>Gunneridae</taxon>
        <taxon>Pentapetalae</taxon>
        <taxon>Caryophyllales</taxon>
        <taxon>Nepenthaceae</taxon>
        <taxon>Nepenthes</taxon>
    </lineage>
</organism>
<dbReference type="PROSITE" id="PS50088">
    <property type="entry name" value="ANK_REPEAT"/>
    <property type="match status" value="3"/>
</dbReference>
<dbReference type="InterPro" id="IPR002110">
    <property type="entry name" value="Ankyrin_rpt"/>
</dbReference>
<name>A0AAD3STE5_NEPGR</name>
<gene>
    <name evidence="5" type="ORF">Nepgr_019424</name>
</gene>
<dbReference type="SMART" id="SM00248">
    <property type="entry name" value="ANK"/>
    <property type="match status" value="5"/>
</dbReference>
<dbReference type="InterPro" id="IPR036770">
    <property type="entry name" value="Ankyrin_rpt-contain_sf"/>
</dbReference>
<keyword evidence="2 3" id="KW-0040">ANK repeat</keyword>
<evidence type="ECO:0000256" key="2">
    <source>
        <dbReference type="ARBA" id="ARBA00023043"/>
    </source>
</evidence>
<feature type="compositionally biased region" description="Polar residues" evidence="4">
    <location>
        <begin position="230"/>
        <end position="244"/>
    </location>
</feature>